<evidence type="ECO:0000313" key="1">
    <source>
        <dbReference type="EMBL" id="EAT83282.1"/>
    </source>
</evidence>
<reference evidence="2" key="1">
    <citation type="journal article" date="2007" name="Plant Cell">
        <title>Dothideomycete-plant interactions illuminated by genome sequencing and EST analysis of the wheat pathogen Stagonospora nodorum.</title>
        <authorList>
            <person name="Hane J.K."/>
            <person name="Lowe R.G."/>
            <person name="Solomon P.S."/>
            <person name="Tan K.C."/>
            <person name="Schoch C.L."/>
            <person name="Spatafora J.W."/>
            <person name="Crous P.W."/>
            <person name="Kodira C."/>
            <person name="Birren B.W."/>
            <person name="Galagan J.E."/>
            <person name="Torriani S.F."/>
            <person name="McDonald B.A."/>
            <person name="Oliver R.P."/>
        </authorList>
    </citation>
    <scope>NUCLEOTIDE SEQUENCE [LARGE SCALE GENOMIC DNA]</scope>
    <source>
        <strain evidence="2">SN15 / ATCC MYA-4574 / FGSC 10173</strain>
    </source>
</reference>
<dbReference type="KEGG" id="pno:SNOG_09090"/>
<evidence type="ECO:0000313" key="2">
    <source>
        <dbReference type="Proteomes" id="UP000001055"/>
    </source>
</evidence>
<gene>
    <name evidence="1" type="ORF">SNOG_09090</name>
</gene>
<dbReference type="InParanoid" id="Q0UGM4"/>
<dbReference type="RefSeq" id="XP_001799392.1">
    <property type="nucleotide sequence ID" value="XM_001799340.1"/>
</dbReference>
<proteinExistence type="predicted"/>
<name>Q0UGM4_PHANO</name>
<dbReference type="AlphaFoldDB" id="Q0UGM4"/>
<protein>
    <submittedName>
        <fullName evidence="1">Uncharacterized protein</fullName>
    </submittedName>
</protein>
<dbReference type="GeneID" id="5976293"/>
<accession>Q0UGM4</accession>
<sequence length="39" mass="4312">MSFSRTRDLGNVFVDTISTSDNPSAKASGFMEGWGPCRW</sequence>
<dbReference type="EMBL" id="CH445338">
    <property type="protein sequence ID" value="EAT83282.1"/>
    <property type="molecule type" value="Genomic_DNA"/>
</dbReference>
<dbReference type="Proteomes" id="UP000001055">
    <property type="component" value="Unassembled WGS sequence"/>
</dbReference>
<organism evidence="1 2">
    <name type="scientific">Phaeosphaeria nodorum (strain SN15 / ATCC MYA-4574 / FGSC 10173)</name>
    <name type="common">Glume blotch fungus</name>
    <name type="synonym">Parastagonospora nodorum</name>
    <dbReference type="NCBI Taxonomy" id="321614"/>
    <lineage>
        <taxon>Eukaryota</taxon>
        <taxon>Fungi</taxon>
        <taxon>Dikarya</taxon>
        <taxon>Ascomycota</taxon>
        <taxon>Pezizomycotina</taxon>
        <taxon>Dothideomycetes</taxon>
        <taxon>Pleosporomycetidae</taxon>
        <taxon>Pleosporales</taxon>
        <taxon>Pleosporineae</taxon>
        <taxon>Phaeosphaeriaceae</taxon>
        <taxon>Parastagonospora</taxon>
    </lineage>
</organism>